<dbReference type="Proteomes" id="UP000256345">
    <property type="component" value="Unassembled WGS sequence"/>
</dbReference>
<organism evidence="1 3">
    <name type="scientific">Archangium gephyra</name>
    <dbReference type="NCBI Taxonomy" id="48"/>
    <lineage>
        <taxon>Bacteria</taxon>
        <taxon>Pseudomonadati</taxon>
        <taxon>Myxococcota</taxon>
        <taxon>Myxococcia</taxon>
        <taxon>Myxococcales</taxon>
        <taxon>Cystobacterineae</taxon>
        <taxon>Archangiaceae</taxon>
        <taxon>Archangium</taxon>
    </lineage>
</organism>
<dbReference type="Proteomes" id="UP000035579">
    <property type="component" value="Chromosome"/>
</dbReference>
<protein>
    <submittedName>
        <fullName evidence="1">Uncharacterized protein</fullName>
    </submittedName>
</protein>
<evidence type="ECO:0000313" key="2">
    <source>
        <dbReference type="EMBL" id="REG26679.1"/>
    </source>
</evidence>
<dbReference type="KEGG" id="age:AA314_08899"/>
<keyword evidence="4" id="KW-1185">Reference proteome</keyword>
<evidence type="ECO:0000313" key="3">
    <source>
        <dbReference type="Proteomes" id="UP000035579"/>
    </source>
</evidence>
<name>A0AAC8TIH3_9BACT</name>
<evidence type="ECO:0000313" key="4">
    <source>
        <dbReference type="Proteomes" id="UP000256345"/>
    </source>
</evidence>
<proteinExistence type="predicted"/>
<dbReference type="EMBL" id="CP011509">
    <property type="protein sequence ID" value="AKJ07273.1"/>
    <property type="molecule type" value="Genomic_DNA"/>
</dbReference>
<reference evidence="2 4" key="2">
    <citation type="submission" date="2018-08" db="EMBL/GenBank/DDBJ databases">
        <title>Genomic Encyclopedia of Archaeal and Bacterial Type Strains, Phase II (KMG-II): from individual species to whole genera.</title>
        <authorList>
            <person name="Goeker M."/>
        </authorList>
    </citation>
    <scope>NUCLEOTIDE SEQUENCE [LARGE SCALE GENOMIC DNA]</scope>
    <source>
        <strain evidence="2 4">DSM 2261</strain>
    </source>
</reference>
<sequence>MKVLKFHGEKDEDYLRLTFKGVFDPRAARETELEPFFHALEAHADGWMPDAAEGKRRRKYARAALWKALEEGRDGSHTSLGLYRTQWPALDMTLWL</sequence>
<dbReference type="AlphaFoldDB" id="A0AAC8TIH3"/>
<gene>
    <name evidence="1" type="ORF">AA314_08899</name>
    <name evidence="2" type="ORF">ATI61_111229</name>
</gene>
<evidence type="ECO:0000313" key="1">
    <source>
        <dbReference type="EMBL" id="AKJ07273.1"/>
    </source>
</evidence>
<reference evidence="1 3" key="1">
    <citation type="submission" date="2015-05" db="EMBL/GenBank/DDBJ databases">
        <title>Genome assembly of Archangium gephyra DSM 2261.</title>
        <authorList>
            <person name="Sharma G."/>
            <person name="Subramanian S."/>
        </authorList>
    </citation>
    <scope>NUCLEOTIDE SEQUENCE [LARGE SCALE GENOMIC DNA]</scope>
    <source>
        <strain evidence="1 3">DSM 2261</strain>
    </source>
</reference>
<dbReference type="EMBL" id="QUMU01000011">
    <property type="protein sequence ID" value="REG26679.1"/>
    <property type="molecule type" value="Genomic_DNA"/>
</dbReference>
<accession>A0AAC8TIH3</accession>